<evidence type="ECO:0000256" key="2">
    <source>
        <dbReference type="ARBA" id="ARBA00008807"/>
    </source>
</evidence>
<evidence type="ECO:0000256" key="10">
    <source>
        <dbReference type="SAM" id="Phobius"/>
    </source>
</evidence>
<feature type="transmembrane region" description="Helical" evidence="10">
    <location>
        <begin position="84"/>
        <end position="103"/>
    </location>
</feature>
<evidence type="ECO:0000256" key="4">
    <source>
        <dbReference type="ARBA" id="ARBA00022692"/>
    </source>
</evidence>
<feature type="transmembrane region" description="Helical" evidence="10">
    <location>
        <begin position="712"/>
        <end position="735"/>
    </location>
</feature>
<evidence type="ECO:0000256" key="1">
    <source>
        <dbReference type="ARBA" id="ARBA00004141"/>
    </source>
</evidence>
<dbReference type="NCBIfam" id="TIGR00728">
    <property type="entry name" value="OPT_sfam"/>
    <property type="match status" value="1"/>
</dbReference>
<name>A0A139GZN7_9PEZI</name>
<feature type="transmembrane region" description="Helical" evidence="10">
    <location>
        <begin position="109"/>
        <end position="129"/>
    </location>
</feature>
<feature type="transmembrane region" description="Helical" evidence="10">
    <location>
        <begin position="799"/>
        <end position="820"/>
    </location>
</feature>
<feature type="transmembrane region" description="Helical" evidence="10">
    <location>
        <begin position="987"/>
        <end position="1008"/>
    </location>
</feature>
<dbReference type="OrthoDB" id="9986677at2759"/>
<proteinExistence type="inferred from homology"/>
<dbReference type="GO" id="GO:0015031">
    <property type="term" value="P:protein transport"/>
    <property type="evidence" value="ECO:0007669"/>
    <property type="project" value="UniProtKB-KW"/>
</dbReference>
<feature type="transmembrane region" description="Helical" evidence="10">
    <location>
        <begin position="566"/>
        <end position="585"/>
    </location>
</feature>
<dbReference type="InterPro" id="IPR004813">
    <property type="entry name" value="OPT"/>
</dbReference>
<dbReference type="AlphaFoldDB" id="A0A139GZN7"/>
<dbReference type="InterPro" id="IPR010721">
    <property type="entry name" value="UstE-like"/>
</dbReference>
<dbReference type="PROSITE" id="PS50244">
    <property type="entry name" value="S5A_REDUCTASE"/>
    <property type="match status" value="1"/>
</dbReference>
<evidence type="ECO:0000256" key="6">
    <source>
        <dbReference type="ARBA" id="ARBA00022927"/>
    </source>
</evidence>
<feature type="transmembrane region" description="Helical" evidence="10">
    <location>
        <begin position="488"/>
        <end position="508"/>
    </location>
</feature>
<feature type="transmembrane region" description="Helical" evidence="10">
    <location>
        <begin position="534"/>
        <end position="554"/>
    </location>
</feature>
<feature type="transmembrane region" description="Helical" evidence="10">
    <location>
        <begin position="636"/>
        <end position="658"/>
    </location>
</feature>
<protein>
    <submittedName>
        <fullName evidence="11">Uncharacterized protein</fullName>
    </submittedName>
</protein>
<evidence type="ECO:0000256" key="5">
    <source>
        <dbReference type="ARBA" id="ARBA00022856"/>
    </source>
</evidence>
<keyword evidence="4 10" id="KW-0812">Transmembrane</keyword>
<evidence type="ECO:0000256" key="3">
    <source>
        <dbReference type="ARBA" id="ARBA00022448"/>
    </source>
</evidence>
<dbReference type="EMBL" id="LFZN01000205">
    <property type="protein sequence ID" value="KXS95676.1"/>
    <property type="molecule type" value="Genomic_DNA"/>
</dbReference>
<dbReference type="GO" id="GO:0016020">
    <property type="term" value="C:membrane"/>
    <property type="evidence" value="ECO:0007669"/>
    <property type="project" value="UniProtKB-SubCell"/>
</dbReference>
<evidence type="ECO:0000313" key="12">
    <source>
        <dbReference type="Proteomes" id="UP000070133"/>
    </source>
</evidence>
<feature type="transmembrane region" description="Helical" evidence="10">
    <location>
        <begin position="766"/>
        <end position="787"/>
    </location>
</feature>
<feature type="transmembrane region" description="Helical" evidence="10">
    <location>
        <begin position="293"/>
        <end position="314"/>
    </location>
</feature>
<feature type="transmembrane region" description="Helical" evidence="10">
    <location>
        <begin position="195"/>
        <end position="217"/>
    </location>
</feature>
<feature type="transmembrane region" description="Helical" evidence="10">
    <location>
        <begin position="850"/>
        <end position="868"/>
    </location>
</feature>
<feature type="transmembrane region" description="Helical" evidence="10">
    <location>
        <begin position="335"/>
        <end position="356"/>
    </location>
</feature>
<feature type="transmembrane region" description="Helical" evidence="10">
    <location>
        <begin position="923"/>
        <end position="946"/>
    </location>
</feature>
<dbReference type="Pfam" id="PF03169">
    <property type="entry name" value="OPT"/>
    <property type="match status" value="1"/>
</dbReference>
<dbReference type="Proteomes" id="UP000070133">
    <property type="component" value="Unassembled WGS sequence"/>
</dbReference>
<keyword evidence="7 10" id="KW-1133">Transmembrane helix</keyword>
<evidence type="ECO:0000256" key="9">
    <source>
        <dbReference type="SAM" id="MobiDB-lite"/>
    </source>
</evidence>
<feature type="transmembrane region" description="Helical" evidence="10">
    <location>
        <begin position="1014"/>
        <end position="1036"/>
    </location>
</feature>
<accession>A0A139GZN7</accession>
<keyword evidence="12" id="KW-1185">Reference proteome</keyword>
<feature type="transmembrane region" description="Helical" evidence="10">
    <location>
        <begin position="252"/>
        <end position="273"/>
    </location>
</feature>
<comment type="subcellular location">
    <subcellularLocation>
        <location evidence="1">Membrane</location>
        <topology evidence="1">Multi-pass membrane protein</topology>
    </subcellularLocation>
</comment>
<feature type="region of interest" description="Disordered" evidence="9">
    <location>
        <begin position="1"/>
        <end position="25"/>
    </location>
</feature>
<keyword evidence="8 10" id="KW-0472">Membrane</keyword>
<sequence>MVEVAKSTGAEVHIAASEDSPAQQKTTTVVAVDENEKEGSNLQANDDNTEYVKGHPIIKNGMDVSKYLISTKDDGDPAFTFRSMLLGTLFTALSSVITMLYQFKPVQIQVSAVFLQLLIFIFGEAWAIFTPRPDRFKGNWVRSLLSFLNFGQPFGIKEHVVAALIASSGNNGLAGVDVYAVERLFYDRSVSASTAVLATFSISLCGFVIAGILRPLIVYPAEMVYWSTLPQVVLFQNLHIDRKANRNRLVKFGWALGLAAVWELFPAYMVTWFGGVSIFCLASMRAPDNTRTIFSTIFGGASSNEGLGLLNFSLDWQYIQSQYLAFPLKQQINTWIGYAIWYIVMLSLYYGNAFGAKNFPFMSSSLFLENGKKYSTTSILNKEGTIDYAKVEEFGVPSITATAAWGYLTQNLAIGALITHVILFFGPDMVSAWKQARNRTQPDPHYQGMLKYKEVPMWWYYGMFVLCFFAGLIVCIKGDTTLTWWGYIIALLLGAFIAPFSCILYGLYGTGVSTNQLSKMVGGAVHPGRPLANLYFASWSHQVILLAVNLANWLKVGQYTKVPPRVMFWTQVYASLLGAAFNYVVMTTIVTNKRDILLDPEGNNVWSGAYVQSMNAQAITWALAKEIYGVAGRYLIVPLGLVIGLAIPVLHWILIKFIPKVGEYPINTVIIIFVSGRYFYGNTAFIWSSIAVGIFSQVWLRRRHPNIYNKYNYLIGAALDGGSQLVIFLLSFAVYGASDHNHLTMSSLINSLLHATNFRNPFLRTLVPSIGLAYGVQAAAAIPSILFQTERFYDLSGSLTYISCAALSLYLPTIRARLAAGPGSTAPAWPSLLASLTSKGGVNAWNWRQVVLSAAVTFWATRLGSFLFSRITAEDGRDSRFDGIREKPAKFGVAFFAQATWVSLCLMPVLAINSIPATTLASLPFITLVDVVGLLLYVGGITFEATADRQKSQWMKEKREKKHSEDFLTRGLWSKSRHPNYFGESTLWTGIATTAAGVMMSSVGQAGMGFSGGAVSRIGALAMAAVSPAFVTFLLFKVSGIPMSEKKYDKRYGDRKDYQEWKKNTPMFFPKF</sequence>
<feature type="transmembrane region" description="Helical" evidence="10">
    <location>
        <begin position="458"/>
        <end position="476"/>
    </location>
</feature>
<keyword evidence="6" id="KW-0653">Protein transport</keyword>
<comment type="caution">
    <text evidence="11">The sequence shown here is derived from an EMBL/GenBank/DDBJ whole genome shotgun (WGS) entry which is preliminary data.</text>
</comment>
<keyword evidence="5" id="KW-0571">Peptide transport</keyword>
<feature type="transmembrane region" description="Helical" evidence="10">
    <location>
        <begin position="678"/>
        <end position="700"/>
    </location>
</feature>
<comment type="similarity">
    <text evidence="2">Belongs to the oligopeptide OPT transporter family.</text>
</comment>
<keyword evidence="3" id="KW-0813">Transport</keyword>
<gene>
    <name evidence="11" type="ORF">AC578_6243</name>
</gene>
<dbReference type="Pfam" id="PF06966">
    <property type="entry name" value="DUF1295"/>
    <property type="match status" value="1"/>
</dbReference>
<feature type="transmembrane region" description="Helical" evidence="10">
    <location>
        <begin position="889"/>
        <end position="911"/>
    </location>
</feature>
<dbReference type="InterPro" id="IPR004648">
    <property type="entry name" value="Oligpept_transpt"/>
</dbReference>
<dbReference type="PANTHER" id="PTHR22601">
    <property type="entry name" value="ISP4 LIKE PROTEIN"/>
    <property type="match status" value="1"/>
</dbReference>
<evidence type="ECO:0000313" key="11">
    <source>
        <dbReference type="EMBL" id="KXS95676.1"/>
    </source>
</evidence>
<organism evidence="11 12">
    <name type="scientific">Pseudocercospora eumusae</name>
    <dbReference type="NCBI Taxonomy" id="321146"/>
    <lineage>
        <taxon>Eukaryota</taxon>
        <taxon>Fungi</taxon>
        <taxon>Dikarya</taxon>
        <taxon>Ascomycota</taxon>
        <taxon>Pezizomycotina</taxon>
        <taxon>Dothideomycetes</taxon>
        <taxon>Dothideomycetidae</taxon>
        <taxon>Mycosphaerellales</taxon>
        <taxon>Mycosphaerellaceae</taxon>
        <taxon>Pseudocercospora</taxon>
    </lineage>
</organism>
<evidence type="ECO:0000256" key="8">
    <source>
        <dbReference type="ARBA" id="ARBA00023136"/>
    </source>
</evidence>
<reference evidence="11 12" key="1">
    <citation type="submission" date="2015-07" db="EMBL/GenBank/DDBJ databases">
        <title>Comparative genomics of the Sigatoka disease complex on banana suggests a link between parallel evolutionary changes in Pseudocercospora fijiensis and Pseudocercospora eumusae and increased virulence on the banana host.</title>
        <authorList>
            <person name="Chang T.-C."/>
            <person name="Salvucci A."/>
            <person name="Crous P.W."/>
            <person name="Stergiopoulos I."/>
        </authorList>
    </citation>
    <scope>NUCLEOTIDE SEQUENCE [LARGE SCALE GENOMIC DNA]</scope>
    <source>
        <strain evidence="11 12">CBS 114824</strain>
    </source>
</reference>
<evidence type="ECO:0000256" key="7">
    <source>
        <dbReference type="ARBA" id="ARBA00022989"/>
    </source>
</evidence>
<dbReference type="Gene3D" id="1.20.120.1630">
    <property type="match status" value="1"/>
</dbReference>
<dbReference type="GO" id="GO:0035673">
    <property type="term" value="F:oligopeptide transmembrane transporter activity"/>
    <property type="evidence" value="ECO:0007669"/>
    <property type="project" value="InterPro"/>
</dbReference>